<proteinExistence type="predicted"/>
<dbReference type="AlphaFoldDB" id="M1DXK2"/>
<reference evidence="2" key="1">
    <citation type="journal article" date="2011" name="Nature">
        <title>Genome sequence and analysis of the tuber crop potato.</title>
        <authorList>
            <consortium name="The Potato Genome Sequencing Consortium"/>
        </authorList>
    </citation>
    <scope>NUCLEOTIDE SEQUENCE [LARGE SCALE GENOMIC DNA]</scope>
    <source>
        <strain evidence="2">cv. DM1-3 516 R44</strain>
    </source>
</reference>
<evidence type="ECO:0000313" key="1">
    <source>
        <dbReference type="EnsemblPlants" id="PGSC0003DMT400096029"/>
    </source>
</evidence>
<accession>M1DXK2</accession>
<dbReference type="HOGENOM" id="CLU_029307_11_2_1"/>
<sequence length="119" mass="12934">MGHLAHSSDVRATWLEAEIPWIIEWAILATLTPLRTSIHALITIVETCKSQQGATLEMTTLKVEGADLRKDVDYLKSTDITSLFDAVETQGVPGSSEMPMATTKDVPMAEVIADKGGHQ</sequence>
<dbReference type="Proteomes" id="UP000011115">
    <property type="component" value="Unassembled WGS sequence"/>
</dbReference>
<dbReference type="InParanoid" id="M1DXK2"/>
<evidence type="ECO:0000313" key="2">
    <source>
        <dbReference type="Proteomes" id="UP000011115"/>
    </source>
</evidence>
<organism evidence="1 2">
    <name type="scientific">Solanum tuberosum</name>
    <name type="common">Potato</name>
    <dbReference type="NCBI Taxonomy" id="4113"/>
    <lineage>
        <taxon>Eukaryota</taxon>
        <taxon>Viridiplantae</taxon>
        <taxon>Streptophyta</taxon>
        <taxon>Embryophyta</taxon>
        <taxon>Tracheophyta</taxon>
        <taxon>Spermatophyta</taxon>
        <taxon>Magnoliopsida</taxon>
        <taxon>eudicotyledons</taxon>
        <taxon>Gunneridae</taxon>
        <taxon>Pentapetalae</taxon>
        <taxon>asterids</taxon>
        <taxon>lamiids</taxon>
        <taxon>Solanales</taxon>
        <taxon>Solanaceae</taxon>
        <taxon>Solanoideae</taxon>
        <taxon>Solaneae</taxon>
        <taxon>Solanum</taxon>
    </lineage>
</organism>
<name>M1DXK2_SOLTU</name>
<keyword evidence="2" id="KW-1185">Reference proteome</keyword>
<dbReference type="PaxDb" id="4113-PGSC0003DMT400096029"/>
<dbReference type="Gramene" id="PGSC0003DMT400096029">
    <property type="protein sequence ID" value="PGSC0003DMT400096029"/>
    <property type="gene ID" value="PGSC0003DMG400045600"/>
</dbReference>
<protein>
    <submittedName>
        <fullName evidence="1">Polyprotein protein</fullName>
    </submittedName>
</protein>
<reference evidence="1" key="2">
    <citation type="submission" date="2015-06" db="UniProtKB">
        <authorList>
            <consortium name="EnsemblPlants"/>
        </authorList>
    </citation>
    <scope>IDENTIFICATION</scope>
    <source>
        <strain evidence="1">DM1-3 516 R44</strain>
    </source>
</reference>
<dbReference type="EnsemblPlants" id="PGSC0003DMT400096029">
    <property type="protein sequence ID" value="PGSC0003DMT400096029"/>
    <property type="gene ID" value="PGSC0003DMG400045600"/>
</dbReference>